<feature type="transmembrane region" description="Helical" evidence="9">
    <location>
        <begin position="29"/>
        <end position="49"/>
    </location>
</feature>
<dbReference type="GO" id="GO:0016763">
    <property type="term" value="F:pentosyltransferase activity"/>
    <property type="evidence" value="ECO:0007669"/>
    <property type="project" value="TreeGrafter"/>
</dbReference>
<proteinExistence type="predicted"/>
<feature type="transmembrane region" description="Helical" evidence="9">
    <location>
        <begin position="435"/>
        <end position="457"/>
    </location>
</feature>
<keyword evidence="2" id="KW-1003">Cell membrane</keyword>
<dbReference type="RefSeq" id="WP_071067002.1">
    <property type="nucleotide sequence ID" value="NZ_MAXA01000274.1"/>
</dbReference>
<dbReference type="GO" id="GO:0009103">
    <property type="term" value="P:lipopolysaccharide biosynthetic process"/>
    <property type="evidence" value="ECO:0007669"/>
    <property type="project" value="UniProtKB-ARBA"/>
</dbReference>
<evidence type="ECO:0000256" key="7">
    <source>
        <dbReference type="ARBA" id="ARBA00023136"/>
    </source>
</evidence>
<organism evidence="10 11">
    <name type="scientific">Parafrankia soli</name>
    <dbReference type="NCBI Taxonomy" id="2599596"/>
    <lineage>
        <taxon>Bacteria</taxon>
        <taxon>Bacillati</taxon>
        <taxon>Actinomycetota</taxon>
        <taxon>Actinomycetes</taxon>
        <taxon>Frankiales</taxon>
        <taxon>Frankiaceae</taxon>
        <taxon>Parafrankia</taxon>
    </lineage>
</organism>
<keyword evidence="7 9" id="KW-0472">Membrane</keyword>
<sequence>MSVSLAASPAGYPVGARFRPIMLLRSAPLPIWLITGLFAALLASWSVLVPQYHAPDEPNHVDAVMRLVQGAGWPHPGHAFVRPDGVGTIAASPYGTDALPYDLDYAPIAKGDATPRADRPTWDEMGDTRQPDGEPQPPGEIQQLVQHPPLYYWVGAAVLRALPGSDGDGLRWDVTIGILRLMSALMVTPIPLLVWAGAHRLSDGNRVAATCAALVPLAIPQFSHIGSTVNNDNLLALTAGLATVTIVYVLCGDTSLRTAAWAGVFIGLALFSKSLAIVLVPMVALAYLVAWRRARRDAHAPPALPRRGPDAPFLLAETGLMTVPPGSTRAPWRQLLLGGALMIGFGGWWWVVNAVRYRTFQPETPGFPLGNYVNDWGDYTEILTNGTILRWWGSFGWFESNLPTEFVRSASVAVVVLFALAIIRGRNSRTRVNLLFLLWPTIGLFGLMTLQSALAFADHHHVSGISGRYLYAGLPSLAIGVGMGVLAFGRRASRVFPALFFAAAAAAQWWSIKTVLPYFWKPPGGDLADAWDAMTAWSPWPPAAAVTTMWIGAAFALAVLVSCVWIAFRPGPEADPDPAGSAPLGLDLADAEPAVLEPVDSEPESSVWARPDPSDQEPAPSGSTGSAPVNSGSAHSEAGPAESARMDSAPVDSDPMDIAPVDTGSPESGRSQAASTSTTRSTAKGDPPSMTSPVPSH</sequence>
<evidence type="ECO:0000256" key="1">
    <source>
        <dbReference type="ARBA" id="ARBA00004651"/>
    </source>
</evidence>
<protein>
    <recommendedName>
        <fullName evidence="12">Glycosyltransferase RgtA/B/C/D-like domain-containing protein</fullName>
    </recommendedName>
</protein>
<keyword evidence="3" id="KW-0328">Glycosyltransferase</keyword>
<keyword evidence="11" id="KW-1185">Reference proteome</keyword>
<feature type="compositionally biased region" description="Basic and acidic residues" evidence="8">
    <location>
        <begin position="113"/>
        <end position="132"/>
    </location>
</feature>
<dbReference type="GO" id="GO:0005886">
    <property type="term" value="C:plasma membrane"/>
    <property type="evidence" value="ECO:0007669"/>
    <property type="project" value="UniProtKB-SubCell"/>
</dbReference>
<feature type="transmembrane region" description="Helical" evidence="9">
    <location>
        <begin position="495"/>
        <end position="512"/>
    </location>
</feature>
<feature type="transmembrane region" description="Helical" evidence="9">
    <location>
        <begin position="262"/>
        <end position="289"/>
    </location>
</feature>
<evidence type="ECO:0000256" key="3">
    <source>
        <dbReference type="ARBA" id="ARBA00022676"/>
    </source>
</evidence>
<feature type="transmembrane region" description="Helical" evidence="9">
    <location>
        <begin position="178"/>
        <end position="198"/>
    </location>
</feature>
<dbReference type="AlphaFoldDB" id="A0A1S1PET1"/>
<feature type="transmembrane region" description="Helical" evidence="9">
    <location>
        <begin position="543"/>
        <end position="568"/>
    </location>
</feature>
<evidence type="ECO:0000256" key="6">
    <source>
        <dbReference type="ARBA" id="ARBA00022989"/>
    </source>
</evidence>
<dbReference type="OrthoDB" id="3265695at2"/>
<dbReference type="InterPro" id="IPR050297">
    <property type="entry name" value="LipidA_mod_glycosyltrf_83"/>
</dbReference>
<evidence type="ECO:0000313" key="10">
    <source>
        <dbReference type="EMBL" id="OHV19751.1"/>
    </source>
</evidence>
<feature type="transmembrane region" description="Helical" evidence="9">
    <location>
        <begin position="234"/>
        <end position="250"/>
    </location>
</feature>
<dbReference type="PANTHER" id="PTHR33908">
    <property type="entry name" value="MANNOSYLTRANSFERASE YKCB-RELATED"/>
    <property type="match status" value="1"/>
</dbReference>
<name>A0A1S1PET1_9ACTN</name>
<evidence type="ECO:0000256" key="4">
    <source>
        <dbReference type="ARBA" id="ARBA00022679"/>
    </source>
</evidence>
<feature type="transmembrane region" description="Helical" evidence="9">
    <location>
        <begin position="335"/>
        <end position="352"/>
    </location>
</feature>
<dbReference type="PANTHER" id="PTHR33908:SF11">
    <property type="entry name" value="MEMBRANE PROTEIN"/>
    <property type="match status" value="1"/>
</dbReference>
<dbReference type="Pfam" id="PF09913">
    <property type="entry name" value="DUF2142"/>
    <property type="match status" value="1"/>
</dbReference>
<feature type="compositionally biased region" description="Polar residues" evidence="8">
    <location>
        <begin position="621"/>
        <end position="634"/>
    </location>
</feature>
<gene>
    <name evidence="10" type="ORF">BBK14_28715</name>
</gene>
<evidence type="ECO:0000256" key="9">
    <source>
        <dbReference type="SAM" id="Phobius"/>
    </source>
</evidence>
<evidence type="ECO:0008006" key="12">
    <source>
        <dbReference type="Google" id="ProtNLM"/>
    </source>
</evidence>
<feature type="compositionally biased region" description="Low complexity" evidence="8">
    <location>
        <begin position="670"/>
        <end position="682"/>
    </location>
</feature>
<evidence type="ECO:0000256" key="8">
    <source>
        <dbReference type="SAM" id="MobiDB-lite"/>
    </source>
</evidence>
<accession>A0A1S1PET1</accession>
<feature type="region of interest" description="Disordered" evidence="8">
    <location>
        <begin position="111"/>
        <end position="140"/>
    </location>
</feature>
<comment type="subcellular location">
    <subcellularLocation>
        <location evidence="1">Cell membrane</location>
        <topology evidence="1">Multi-pass membrane protein</topology>
    </subcellularLocation>
</comment>
<feature type="transmembrane region" description="Helical" evidence="9">
    <location>
        <begin position="469"/>
        <end position="488"/>
    </location>
</feature>
<dbReference type="InterPro" id="IPR018674">
    <property type="entry name" value="DUF2142_membrane"/>
</dbReference>
<feature type="region of interest" description="Disordered" evidence="8">
    <location>
        <begin position="597"/>
        <end position="697"/>
    </location>
</feature>
<evidence type="ECO:0000313" key="11">
    <source>
        <dbReference type="Proteomes" id="UP000179769"/>
    </source>
</evidence>
<evidence type="ECO:0000256" key="5">
    <source>
        <dbReference type="ARBA" id="ARBA00022692"/>
    </source>
</evidence>
<comment type="caution">
    <text evidence="10">The sequence shown here is derived from an EMBL/GenBank/DDBJ whole genome shotgun (WGS) entry which is preliminary data.</text>
</comment>
<evidence type="ECO:0000256" key="2">
    <source>
        <dbReference type="ARBA" id="ARBA00022475"/>
    </source>
</evidence>
<keyword evidence="6 9" id="KW-1133">Transmembrane helix</keyword>
<dbReference type="Proteomes" id="UP000179769">
    <property type="component" value="Unassembled WGS sequence"/>
</dbReference>
<keyword evidence="4" id="KW-0808">Transferase</keyword>
<dbReference type="EMBL" id="MAXA01000274">
    <property type="protein sequence ID" value="OHV19751.1"/>
    <property type="molecule type" value="Genomic_DNA"/>
</dbReference>
<reference evidence="11" key="1">
    <citation type="submission" date="2016-07" db="EMBL/GenBank/DDBJ databases">
        <title>Frankia sp. NRRL B-16219 Genome sequencing.</title>
        <authorList>
            <person name="Ghodhbane-Gtari F."/>
            <person name="Swanson E."/>
            <person name="Gueddou A."/>
            <person name="Louati M."/>
            <person name="Nouioui I."/>
            <person name="Hezbri K."/>
            <person name="Abebe-Akele F."/>
            <person name="Simpson S."/>
            <person name="Morris K."/>
            <person name="Thomas K."/>
            <person name="Gtari M."/>
            <person name="Tisa L.S."/>
        </authorList>
    </citation>
    <scope>NUCLEOTIDE SEQUENCE [LARGE SCALE GENOMIC DNA]</scope>
    <source>
        <strain evidence="11">NRRL B-16219</strain>
    </source>
</reference>
<keyword evidence="5 9" id="KW-0812">Transmembrane</keyword>
<feature type="transmembrane region" description="Helical" evidence="9">
    <location>
        <begin position="406"/>
        <end position="423"/>
    </location>
</feature>